<proteinExistence type="predicted"/>
<dbReference type="GO" id="GO:0070273">
    <property type="term" value="F:phosphatidylinositol-4-phosphate binding"/>
    <property type="evidence" value="ECO:0007669"/>
    <property type="project" value="InterPro"/>
</dbReference>
<evidence type="ECO:0000256" key="3">
    <source>
        <dbReference type="ARBA" id="ARBA00023121"/>
    </source>
</evidence>
<dbReference type="AlphaFoldDB" id="A0A5N6C4Z9"/>
<protein>
    <recommendedName>
        <fullName evidence="7">GPP34 family phosphoprotein</fullName>
    </recommendedName>
</protein>
<accession>A0A5N6C4Z9</accession>
<evidence type="ECO:0000256" key="1">
    <source>
        <dbReference type="ARBA" id="ARBA00004255"/>
    </source>
</evidence>
<name>A0A5N6C4Z9_9ACTN</name>
<keyword evidence="6" id="KW-1185">Reference proteome</keyword>
<keyword evidence="3" id="KW-0446">Lipid-binding</keyword>
<evidence type="ECO:0000313" key="6">
    <source>
        <dbReference type="Proteomes" id="UP000313066"/>
    </source>
</evidence>
<dbReference type="GO" id="GO:0012505">
    <property type="term" value="C:endomembrane system"/>
    <property type="evidence" value="ECO:0007669"/>
    <property type="project" value="UniProtKB-ARBA"/>
</dbReference>
<dbReference type="Proteomes" id="UP000313066">
    <property type="component" value="Unassembled WGS sequence"/>
</dbReference>
<comment type="caution">
    <text evidence="5">The sequence shown here is derived from an EMBL/GenBank/DDBJ whole genome shotgun (WGS) entry which is preliminary data.</text>
</comment>
<keyword evidence="4" id="KW-0472">Membrane</keyword>
<dbReference type="InterPro" id="IPR008628">
    <property type="entry name" value="GPP34-like"/>
</dbReference>
<sequence>MSSRPDRRHSPRAPPARFPSRVVTLQGTGRNCISRKVCSGWHNSRIPRTDRSAVNLRDDRFNIWPISSPTVAESDLSSPSLVDDLYFVLHDNVTGHPLLHSRLTGLALAGGVLGELMLAERVALDFAANPERLYPTAGEIAGDPLTRAVLGHVIAEPHHPIGTWLLFFARTIYADVAARMIAAKLLKPPVRHLLKQQPPAPADMNTAAWPLARLNLAIQRRRPPVDRDCVLLGLLVAAGCAQRVLSEHDPRFAAAATAMLPMPLRRLIAQTKVAVGQAVISRR</sequence>
<evidence type="ECO:0000313" key="5">
    <source>
        <dbReference type="EMBL" id="KAB8187886.1"/>
    </source>
</evidence>
<reference evidence="5 6" key="1">
    <citation type="submission" date="2019-10" db="EMBL/GenBank/DDBJ databases">
        <title>Nonomuraea sp. nov., isolated from Phyllanthus amarus.</title>
        <authorList>
            <person name="Klykleung N."/>
            <person name="Tanasupawat S."/>
        </authorList>
    </citation>
    <scope>NUCLEOTIDE SEQUENCE [LARGE SCALE GENOMIC DNA]</scope>
    <source>
        <strain evidence="5 6">CR1-09</strain>
    </source>
</reference>
<dbReference type="EMBL" id="VDMA02000001">
    <property type="protein sequence ID" value="KAB8187886.1"/>
    <property type="molecule type" value="Genomic_DNA"/>
</dbReference>
<dbReference type="Gene3D" id="1.10.3630.10">
    <property type="entry name" value="yeast vps74-n-term truncation variant domain like"/>
    <property type="match status" value="1"/>
</dbReference>
<evidence type="ECO:0008006" key="7">
    <source>
        <dbReference type="Google" id="ProtNLM"/>
    </source>
</evidence>
<evidence type="ECO:0000256" key="2">
    <source>
        <dbReference type="ARBA" id="ARBA00023034"/>
    </source>
</evidence>
<organism evidence="5 6">
    <name type="scientific">Microbispora catharanthi</name>
    <dbReference type="NCBI Taxonomy" id="1712871"/>
    <lineage>
        <taxon>Bacteria</taxon>
        <taxon>Bacillati</taxon>
        <taxon>Actinomycetota</taxon>
        <taxon>Actinomycetes</taxon>
        <taxon>Streptosporangiales</taxon>
        <taxon>Streptosporangiaceae</taxon>
        <taxon>Microbispora</taxon>
    </lineage>
</organism>
<keyword evidence="2" id="KW-0333">Golgi apparatus</keyword>
<dbReference type="InterPro" id="IPR038261">
    <property type="entry name" value="GPP34-like_sf"/>
</dbReference>
<evidence type="ECO:0000256" key="4">
    <source>
        <dbReference type="ARBA" id="ARBA00023136"/>
    </source>
</evidence>
<gene>
    <name evidence="5" type="ORF">FH610_001605</name>
</gene>
<dbReference type="Pfam" id="PF05719">
    <property type="entry name" value="GPP34"/>
    <property type="match status" value="1"/>
</dbReference>
<comment type="subcellular location">
    <subcellularLocation>
        <location evidence="1">Golgi apparatus membrane</location>
        <topology evidence="1">Peripheral membrane protein</topology>
        <orientation evidence="1">Cytoplasmic side</orientation>
    </subcellularLocation>
</comment>
<dbReference type="GO" id="GO:0005737">
    <property type="term" value="C:cytoplasm"/>
    <property type="evidence" value="ECO:0007669"/>
    <property type="project" value="UniProtKB-ARBA"/>
</dbReference>